<protein>
    <submittedName>
        <fullName evidence="1">Uncharacterized protein</fullName>
    </submittedName>
</protein>
<organism evidence="1 2">
    <name type="scientific">Paenochrobactrum gallinarii</name>
    <dbReference type="NCBI Taxonomy" id="643673"/>
    <lineage>
        <taxon>Bacteria</taxon>
        <taxon>Pseudomonadati</taxon>
        <taxon>Pseudomonadota</taxon>
        <taxon>Alphaproteobacteria</taxon>
        <taxon>Hyphomicrobiales</taxon>
        <taxon>Brucellaceae</taxon>
        <taxon>Paenochrobactrum</taxon>
    </lineage>
</organism>
<dbReference type="EMBL" id="JACIIU010000042">
    <property type="protein sequence ID" value="MBB6262562.1"/>
    <property type="molecule type" value="Genomic_DNA"/>
</dbReference>
<reference evidence="1 2" key="1">
    <citation type="submission" date="2020-08" db="EMBL/GenBank/DDBJ databases">
        <title>Genomic Encyclopedia of Type Strains, Phase IV (KMG-IV): sequencing the most valuable type-strain genomes for metagenomic binning, comparative biology and taxonomic classification.</title>
        <authorList>
            <person name="Goeker M."/>
        </authorList>
    </citation>
    <scope>NUCLEOTIDE SEQUENCE [LARGE SCALE GENOMIC DNA]</scope>
    <source>
        <strain evidence="1 2">DSM 22336</strain>
    </source>
</reference>
<evidence type="ECO:0000313" key="2">
    <source>
        <dbReference type="Proteomes" id="UP000555393"/>
    </source>
</evidence>
<name>A0A841M1D2_9HYPH</name>
<comment type="caution">
    <text evidence="1">The sequence shown here is derived from an EMBL/GenBank/DDBJ whole genome shotgun (WGS) entry which is preliminary data.</text>
</comment>
<evidence type="ECO:0000313" key="1">
    <source>
        <dbReference type="EMBL" id="MBB6262562.1"/>
    </source>
</evidence>
<keyword evidence="2" id="KW-1185">Reference proteome</keyword>
<accession>A0A841M1D2</accession>
<dbReference type="AlphaFoldDB" id="A0A841M1D2"/>
<proteinExistence type="predicted"/>
<gene>
    <name evidence="1" type="ORF">FHS77_003140</name>
</gene>
<sequence length="35" mass="3866">MSIGKLGISNPRIMGIKINHVVFISAKEVLGYHIE</sequence>
<dbReference type="Proteomes" id="UP000555393">
    <property type="component" value="Unassembled WGS sequence"/>
</dbReference>